<keyword evidence="2" id="KW-1185">Reference proteome</keyword>
<sequence length="75" mass="8309">MASHNNSPYLSILPVPSSRRIARLAQGTKVLAEGGHNRLVPTDVSDLAWEKALTFNLVHHICMSTFKNLEHIICS</sequence>
<evidence type="ECO:0000313" key="1">
    <source>
        <dbReference type="EMBL" id="KAK9040736.1"/>
    </source>
</evidence>
<evidence type="ECO:0000313" key="2">
    <source>
        <dbReference type="Proteomes" id="UP001396334"/>
    </source>
</evidence>
<protein>
    <submittedName>
        <fullName evidence="1">Uncharacterized protein</fullName>
    </submittedName>
</protein>
<organism evidence="1 2">
    <name type="scientific">Hibiscus sabdariffa</name>
    <name type="common">roselle</name>
    <dbReference type="NCBI Taxonomy" id="183260"/>
    <lineage>
        <taxon>Eukaryota</taxon>
        <taxon>Viridiplantae</taxon>
        <taxon>Streptophyta</taxon>
        <taxon>Embryophyta</taxon>
        <taxon>Tracheophyta</taxon>
        <taxon>Spermatophyta</taxon>
        <taxon>Magnoliopsida</taxon>
        <taxon>eudicotyledons</taxon>
        <taxon>Gunneridae</taxon>
        <taxon>Pentapetalae</taxon>
        <taxon>rosids</taxon>
        <taxon>malvids</taxon>
        <taxon>Malvales</taxon>
        <taxon>Malvaceae</taxon>
        <taxon>Malvoideae</taxon>
        <taxon>Hibiscus</taxon>
    </lineage>
</organism>
<comment type="caution">
    <text evidence="1">The sequence shown here is derived from an EMBL/GenBank/DDBJ whole genome shotgun (WGS) entry which is preliminary data.</text>
</comment>
<accession>A0ABR2TTC0</accession>
<name>A0ABR2TTC0_9ROSI</name>
<reference evidence="1 2" key="1">
    <citation type="journal article" date="2024" name="G3 (Bethesda)">
        <title>Genome assembly of Hibiscus sabdariffa L. provides insights into metabolisms of medicinal natural products.</title>
        <authorList>
            <person name="Kim T."/>
        </authorList>
    </citation>
    <scope>NUCLEOTIDE SEQUENCE [LARGE SCALE GENOMIC DNA]</scope>
    <source>
        <strain evidence="1">TK-2024</strain>
        <tissue evidence="1">Old leaves</tissue>
    </source>
</reference>
<proteinExistence type="predicted"/>
<dbReference type="Proteomes" id="UP001396334">
    <property type="component" value="Unassembled WGS sequence"/>
</dbReference>
<gene>
    <name evidence="1" type="ORF">V6N11_015876</name>
</gene>
<dbReference type="EMBL" id="JBBPBN010000004">
    <property type="protein sequence ID" value="KAK9040736.1"/>
    <property type="molecule type" value="Genomic_DNA"/>
</dbReference>